<reference evidence="1" key="1">
    <citation type="journal article" date="2012" name="PLoS ONE">
        <title>Gene sets for utilization of primary and secondary nutrition supplies in the distal gut of endangered iberian lynx.</title>
        <authorList>
            <person name="Alcaide M."/>
            <person name="Messina E."/>
            <person name="Richter M."/>
            <person name="Bargiela R."/>
            <person name="Peplies J."/>
            <person name="Huws S.A."/>
            <person name="Newbold C.J."/>
            <person name="Golyshin P.N."/>
            <person name="Simon M.A."/>
            <person name="Lopez G."/>
            <person name="Yakimov M.M."/>
            <person name="Ferrer M."/>
        </authorList>
    </citation>
    <scope>NUCLEOTIDE SEQUENCE</scope>
</reference>
<gene>
    <name evidence="1" type="ORF">EVA_07867</name>
</gene>
<proteinExistence type="predicted"/>
<dbReference type="AlphaFoldDB" id="J9GB34"/>
<name>J9GB34_9ZZZZ</name>
<dbReference type="EMBL" id="AMCI01001946">
    <property type="protein sequence ID" value="EJX04024.1"/>
    <property type="molecule type" value="Genomic_DNA"/>
</dbReference>
<evidence type="ECO:0000313" key="1">
    <source>
        <dbReference type="EMBL" id="EJX04024.1"/>
    </source>
</evidence>
<comment type="caution">
    <text evidence="1">The sequence shown here is derived from an EMBL/GenBank/DDBJ whole genome shotgun (WGS) entry which is preliminary data.</text>
</comment>
<protein>
    <submittedName>
        <fullName evidence="1">Transposase IS4 family protein</fullName>
    </submittedName>
</protein>
<sequence>MSFDATEIASDAVDVTDAQFGKGKEGGFQSQIGLILLLGQKSRMPVLFRLLPGNITDVSTVPDMLFRFDEITEKKRVFAAVLDRGYCSLDNIARFCDANARIVMAAKTGNSWTRDAMETAMSNLWMNSNRIVGQSCWGATVPMDLACPDGKKRKVWVHVYRSDMMSHNQNEQFYAKLDSFESQWLLARNDDSTLSKSPLIKFYNKINGNLPEPGKDQLVRNDDVIDAEV</sequence>
<accession>J9GB34</accession>
<organism evidence="1">
    <name type="scientific">gut metagenome</name>
    <dbReference type="NCBI Taxonomy" id="749906"/>
    <lineage>
        <taxon>unclassified sequences</taxon>
        <taxon>metagenomes</taxon>
        <taxon>organismal metagenomes</taxon>
    </lineage>
</organism>